<keyword evidence="2" id="KW-1185">Reference proteome</keyword>
<gene>
    <name evidence="1" type="ORF">HD556DRAFT_1308068</name>
</gene>
<dbReference type="EMBL" id="JABBWE010000026">
    <property type="protein sequence ID" value="KAG1794352.1"/>
    <property type="molecule type" value="Genomic_DNA"/>
</dbReference>
<sequence>MAPALNARQLKEPNSLDPLDSWHSPLWIPYSAYEEKGPDTLASTGLEALILKRKDAKQEKAIWGLVLRDGILKCIVQDSSSRLGEGCVSENLIHQSKYLAVAITLGNYPSDQESKIVPHKNFDVCKTGLTFCSGPGKGKRGKHRVAKFIFRSAAEIFCGTGESDDSLFSSPAK</sequence>
<reference evidence="1" key="1">
    <citation type="journal article" date="2020" name="New Phytol.">
        <title>Comparative genomics reveals dynamic genome evolution in host specialist ectomycorrhizal fungi.</title>
        <authorList>
            <person name="Lofgren L.A."/>
            <person name="Nguyen N.H."/>
            <person name="Vilgalys R."/>
            <person name="Ruytinx J."/>
            <person name="Liao H.L."/>
            <person name="Branco S."/>
            <person name="Kuo A."/>
            <person name="LaButti K."/>
            <person name="Lipzen A."/>
            <person name="Andreopoulos W."/>
            <person name="Pangilinan J."/>
            <person name="Riley R."/>
            <person name="Hundley H."/>
            <person name="Na H."/>
            <person name="Barry K."/>
            <person name="Grigoriev I.V."/>
            <person name="Stajich J.E."/>
            <person name="Kennedy P.G."/>
        </authorList>
    </citation>
    <scope>NUCLEOTIDE SEQUENCE</scope>
    <source>
        <strain evidence="1">S12</strain>
    </source>
</reference>
<organism evidence="1 2">
    <name type="scientific">Suillus plorans</name>
    <dbReference type="NCBI Taxonomy" id="116603"/>
    <lineage>
        <taxon>Eukaryota</taxon>
        <taxon>Fungi</taxon>
        <taxon>Dikarya</taxon>
        <taxon>Basidiomycota</taxon>
        <taxon>Agaricomycotina</taxon>
        <taxon>Agaricomycetes</taxon>
        <taxon>Agaricomycetidae</taxon>
        <taxon>Boletales</taxon>
        <taxon>Suillineae</taxon>
        <taxon>Suillaceae</taxon>
        <taxon>Suillus</taxon>
    </lineage>
</organism>
<evidence type="ECO:0000313" key="1">
    <source>
        <dbReference type="EMBL" id="KAG1794352.1"/>
    </source>
</evidence>
<dbReference type="AlphaFoldDB" id="A0A9P7AQP5"/>
<dbReference type="GeneID" id="64593849"/>
<comment type="caution">
    <text evidence="1">The sequence shown here is derived from an EMBL/GenBank/DDBJ whole genome shotgun (WGS) entry which is preliminary data.</text>
</comment>
<dbReference type="RefSeq" id="XP_041160519.1">
    <property type="nucleotide sequence ID" value="XM_041300085.1"/>
</dbReference>
<proteinExistence type="predicted"/>
<dbReference type="Proteomes" id="UP000719766">
    <property type="component" value="Unassembled WGS sequence"/>
</dbReference>
<name>A0A9P7AQP5_9AGAM</name>
<protein>
    <submittedName>
        <fullName evidence="1">Uncharacterized protein</fullName>
    </submittedName>
</protein>
<evidence type="ECO:0000313" key="2">
    <source>
        <dbReference type="Proteomes" id="UP000719766"/>
    </source>
</evidence>
<accession>A0A9P7AQP5</accession>